<reference evidence="1 2" key="1">
    <citation type="journal article" date="2017" name="Curr. Biol.">
        <title>The Evolution of Venom by Co-option of Single-Copy Genes.</title>
        <authorList>
            <person name="Martinson E.O."/>
            <person name="Mrinalini"/>
            <person name="Kelkar Y.D."/>
            <person name="Chang C.H."/>
            <person name="Werren J.H."/>
        </authorList>
    </citation>
    <scope>NUCLEOTIDE SEQUENCE [LARGE SCALE GENOMIC DNA]</scope>
    <source>
        <strain evidence="1 2">Alberta</strain>
        <tissue evidence="1">Whole body</tissue>
    </source>
</reference>
<evidence type="ECO:0000313" key="2">
    <source>
        <dbReference type="Proteomes" id="UP000215335"/>
    </source>
</evidence>
<dbReference type="STRING" id="543379.A0A232FKJ6"/>
<comment type="caution">
    <text evidence="1">The sequence shown here is derived from an EMBL/GenBank/DDBJ whole genome shotgun (WGS) entry which is preliminary data.</text>
</comment>
<dbReference type="AlphaFoldDB" id="A0A232FKJ6"/>
<protein>
    <submittedName>
        <fullName evidence="1">Uncharacterized protein</fullName>
    </submittedName>
</protein>
<evidence type="ECO:0000313" key="1">
    <source>
        <dbReference type="EMBL" id="OXU31060.1"/>
    </source>
</evidence>
<dbReference type="Proteomes" id="UP000215335">
    <property type="component" value="Unassembled WGS sequence"/>
</dbReference>
<dbReference type="EMBL" id="NNAY01000093">
    <property type="protein sequence ID" value="OXU31060.1"/>
    <property type="molecule type" value="Genomic_DNA"/>
</dbReference>
<dbReference type="OrthoDB" id="5920040at2759"/>
<accession>A0A232FKJ6</accession>
<gene>
    <name evidence="1" type="ORF">TSAR_004761</name>
</gene>
<sequence length="125" mass="14628">MLDPPKQHRAPMASSRFWEMEYIPRSIRRAPDDEACERLYASHGRNADGRYVLRLPVKPGAAASLGERWPSLRSLHRRMMHDPVLALEYKSFIEDYLKFGHMQIVKSSDLRTARTICRYIVHYAI</sequence>
<organism evidence="1 2">
    <name type="scientific">Trichomalopsis sarcophagae</name>
    <dbReference type="NCBI Taxonomy" id="543379"/>
    <lineage>
        <taxon>Eukaryota</taxon>
        <taxon>Metazoa</taxon>
        <taxon>Ecdysozoa</taxon>
        <taxon>Arthropoda</taxon>
        <taxon>Hexapoda</taxon>
        <taxon>Insecta</taxon>
        <taxon>Pterygota</taxon>
        <taxon>Neoptera</taxon>
        <taxon>Endopterygota</taxon>
        <taxon>Hymenoptera</taxon>
        <taxon>Apocrita</taxon>
        <taxon>Proctotrupomorpha</taxon>
        <taxon>Chalcidoidea</taxon>
        <taxon>Pteromalidae</taxon>
        <taxon>Pteromalinae</taxon>
        <taxon>Trichomalopsis</taxon>
    </lineage>
</organism>
<name>A0A232FKJ6_9HYME</name>
<keyword evidence="2" id="KW-1185">Reference proteome</keyword>
<proteinExistence type="predicted"/>